<evidence type="ECO:0000259" key="6">
    <source>
        <dbReference type="Pfam" id="PF08573"/>
    </source>
</evidence>
<evidence type="ECO:0000256" key="5">
    <source>
        <dbReference type="SAM" id="MobiDB-lite"/>
    </source>
</evidence>
<evidence type="ECO:0000313" key="8">
    <source>
        <dbReference type="Proteomes" id="UP000826271"/>
    </source>
</evidence>
<dbReference type="PANTHER" id="PTHR15107">
    <property type="entry name" value="RETINOBLASTOMA BINDING PROTEIN 8"/>
    <property type="match status" value="1"/>
</dbReference>
<protein>
    <recommendedName>
        <fullName evidence="6">DNA endonuclease activator Ctp1 C-terminal domain-containing protein</fullName>
    </recommendedName>
</protein>
<name>A0AAV6YEU0_9LAMI</name>
<keyword evidence="2" id="KW-0227">DNA damage</keyword>
<feature type="region of interest" description="Disordered" evidence="5">
    <location>
        <begin position="545"/>
        <end position="566"/>
    </location>
</feature>
<dbReference type="InterPro" id="IPR033316">
    <property type="entry name" value="RBBP8-like"/>
</dbReference>
<keyword evidence="3" id="KW-0539">Nucleus</keyword>
<dbReference type="GO" id="GO:0003684">
    <property type="term" value="F:damaged DNA binding"/>
    <property type="evidence" value="ECO:0007669"/>
    <property type="project" value="TreeGrafter"/>
</dbReference>
<comment type="subcellular location">
    <subcellularLocation>
        <location evidence="1">Nucleus</location>
    </subcellularLocation>
</comment>
<keyword evidence="8" id="KW-1185">Reference proteome</keyword>
<dbReference type="GO" id="GO:0010792">
    <property type="term" value="P:DNA double-strand break processing involved in repair via single-strand annealing"/>
    <property type="evidence" value="ECO:0007669"/>
    <property type="project" value="TreeGrafter"/>
</dbReference>
<comment type="caution">
    <text evidence="7">The sequence shown here is derived from an EMBL/GenBank/DDBJ whole genome shotgun (WGS) entry which is preliminary data.</text>
</comment>
<dbReference type="InterPro" id="IPR013882">
    <property type="entry name" value="Ctp1_C"/>
</dbReference>
<dbReference type="PANTHER" id="PTHR15107:SF0">
    <property type="entry name" value="DNA ENDONUCLEASE ACTIVATOR CTP1 C-TERMINAL DOMAIN-CONTAINING PROTEIN"/>
    <property type="match status" value="1"/>
</dbReference>
<feature type="coiled-coil region" evidence="4">
    <location>
        <begin position="64"/>
        <end position="263"/>
    </location>
</feature>
<dbReference type="AlphaFoldDB" id="A0AAV6YEU0"/>
<dbReference type="Pfam" id="PF08573">
    <property type="entry name" value="SAE2"/>
    <property type="match status" value="1"/>
</dbReference>
<feature type="coiled-coil region" evidence="4">
    <location>
        <begin position="292"/>
        <end position="340"/>
    </location>
</feature>
<gene>
    <name evidence="7" type="ORF">BUALT_Bualt01G0171500</name>
</gene>
<reference evidence="7" key="1">
    <citation type="submission" date="2019-10" db="EMBL/GenBank/DDBJ databases">
        <authorList>
            <person name="Zhang R."/>
            <person name="Pan Y."/>
            <person name="Wang J."/>
            <person name="Ma R."/>
            <person name="Yu S."/>
        </authorList>
    </citation>
    <scope>NUCLEOTIDE SEQUENCE</scope>
    <source>
        <strain evidence="7">LA-IB0</strain>
        <tissue evidence="7">Leaf</tissue>
    </source>
</reference>
<feature type="domain" description="DNA endonuclease activator Ctp1 C-terminal" evidence="6">
    <location>
        <begin position="662"/>
        <end position="699"/>
    </location>
</feature>
<evidence type="ECO:0000256" key="3">
    <source>
        <dbReference type="ARBA" id="ARBA00023242"/>
    </source>
</evidence>
<dbReference type="Proteomes" id="UP000826271">
    <property type="component" value="Unassembled WGS sequence"/>
</dbReference>
<dbReference type="EMBL" id="WHWC01000001">
    <property type="protein sequence ID" value="KAG8391279.1"/>
    <property type="molecule type" value="Genomic_DNA"/>
</dbReference>
<evidence type="ECO:0000256" key="4">
    <source>
        <dbReference type="SAM" id="Coils"/>
    </source>
</evidence>
<proteinExistence type="predicted"/>
<sequence>MENNLQKSPKLGHPADSSDAKYVSGLSTILVATIQEAKDRISQIEYIFCSQLFPNFQLNPQILKKIHSEAREAAEDAYKQKEKDLLLQIEKLHCEKQQVLEENQLLKQEKAKIINMESQSCNRFNELQKELKQKTTEVNEGREVQQSLQKLLESKASLLHSYGKTIRDLEEKETLLLKTQKRLEAEIEELRLEIMKKSREVDDVMELQNKLIQTNQSKAFLVVQKDVQLKEHEEKTNGLISKLENMENKVNELLSRLRHKTEEVDKGKELQGNLLKKIDCQSSEIMHNEQLLNKYEKENRLLAARVESLAKHSDELQKELGKKTSEMEEVRKVREQLLQQIDSFSLPRNKKGQELKEFDKERKELLDIQGGLQEKVGKLQQCLHERTKETSEGMELHGKLLQQIEIKDSELLSEKRKRRDGFDAYKRLKSQYNYLLKQYALTQQSMPPLDKMENESEIIRHNQTPVTVDDTKNDASKASEAASKVIKPLSEQEIFEDKKGVPLIQKTSPVSPSISSILIAPKCASSMKSCPPAGAKRPISYWRDTRSHQSRVGPDPHDDFLDTPLENVRGKNLGKVLKEDITDFPNPGPIKMSLDNSDDETQDMNVDIGPGKRHMSPTKAGTSGFKYVEPVRKKSERENLKGVECKQCKKFYDAVLPDAGKDSTSNKQNVRCEHHDGVSRHRYRYAPPLTPEGFWNIGFESEM</sequence>
<keyword evidence="4" id="KW-0175">Coiled coil</keyword>
<evidence type="ECO:0000313" key="7">
    <source>
        <dbReference type="EMBL" id="KAG8391279.1"/>
    </source>
</evidence>
<organism evidence="7 8">
    <name type="scientific">Buddleja alternifolia</name>
    <dbReference type="NCBI Taxonomy" id="168488"/>
    <lineage>
        <taxon>Eukaryota</taxon>
        <taxon>Viridiplantae</taxon>
        <taxon>Streptophyta</taxon>
        <taxon>Embryophyta</taxon>
        <taxon>Tracheophyta</taxon>
        <taxon>Spermatophyta</taxon>
        <taxon>Magnoliopsida</taxon>
        <taxon>eudicotyledons</taxon>
        <taxon>Gunneridae</taxon>
        <taxon>Pentapetalae</taxon>
        <taxon>asterids</taxon>
        <taxon>lamiids</taxon>
        <taxon>Lamiales</taxon>
        <taxon>Scrophulariaceae</taxon>
        <taxon>Buddlejeae</taxon>
        <taxon>Buddleja</taxon>
    </lineage>
</organism>
<evidence type="ECO:0000256" key="1">
    <source>
        <dbReference type="ARBA" id="ARBA00004123"/>
    </source>
</evidence>
<accession>A0AAV6YEU0</accession>
<evidence type="ECO:0000256" key="2">
    <source>
        <dbReference type="ARBA" id="ARBA00022763"/>
    </source>
</evidence>
<dbReference type="GO" id="GO:0005634">
    <property type="term" value="C:nucleus"/>
    <property type="evidence" value="ECO:0007669"/>
    <property type="project" value="UniProtKB-SubCell"/>
</dbReference>